<sequence>MVNSERNFIITTSLGARSNQHELAARISVETGIPYIARDTKTIGELKENWQPDGIVVVEPLRIVCIIGESEFFFHPAMAVIRIKEIKSGKNDQMIKAMDLCQGQCLLDCTLGLATDAIVASYIVGPEGFVLGIENSPLVASIVRVGLQKRYKKTGHAVLRAMNRITVLRGDHRVILQDLPDNSFEVVYFDPMFRVPRSKSSGINALRPLADHRPITQEVLAAALRIAKKRVVVKENRWGYELKKLGFDLIQGGANSSVRYGIKIKDG</sequence>
<accession>A0A1I2S0R7</accession>
<dbReference type="GO" id="GO:0008990">
    <property type="term" value="F:rRNA (guanine-N2-)-methyltransferase activity"/>
    <property type="evidence" value="ECO:0007669"/>
    <property type="project" value="InterPro"/>
</dbReference>
<dbReference type="Pfam" id="PF04445">
    <property type="entry name" value="SAM_MT"/>
    <property type="match status" value="1"/>
</dbReference>
<gene>
    <name evidence="1" type="ORF">SAMN05660649_01721</name>
</gene>
<keyword evidence="1" id="KW-0489">Methyltransferase</keyword>
<dbReference type="InterPro" id="IPR029063">
    <property type="entry name" value="SAM-dependent_MTases_sf"/>
</dbReference>
<dbReference type="AlphaFoldDB" id="A0A1I2S0R7"/>
<evidence type="ECO:0000313" key="1">
    <source>
        <dbReference type="EMBL" id="SFG46525.1"/>
    </source>
</evidence>
<keyword evidence="2" id="KW-1185">Reference proteome</keyword>
<protein>
    <submittedName>
        <fullName evidence="1">Putative SAM-dependent methyltransferase</fullName>
    </submittedName>
</protein>
<dbReference type="Proteomes" id="UP000199337">
    <property type="component" value="Unassembled WGS sequence"/>
</dbReference>
<name>A0A1I2S0R7_9FIRM</name>
<evidence type="ECO:0000313" key="2">
    <source>
        <dbReference type="Proteomes" id="UP000199337"/>
    </source>
</evidence>
<dbReference type="InterPro" id="IPR007536">
    <property type="entry name" value="16SrRNA_methylTrfase_J"/>
</dbReference>
<organism evidence="1 2">
    <name type="scientific">Desulfotruncus arcticus DSM 17038</name>
    <dbReference type="NCBI Taxonomy" id="1121424"/>
    <lineage>
        <taxon>Bacteria</taxon>
        <taxon>Bacillati</taxon>
        <taxon>Bacillota</taxon>
        <taxon>Clostridia</taxon>
        <taxon>Eubacteriales</taxon>
        <taxon>Desulfallaceae</taxon>
        <taxon>Desulfotruncus</taxon>
    </lineage>
</organism>
<proteinExistence type="predicted"/>
<dbReference type="Gene3D" id="3.40.50.150">
    <property type="entry name" value="Vaccinia Virus protein VP39"/>
    <property type="match status" value="1"/>
</dbReference>
<keyword evidence="1" id="KW-0808">Transferase</keyword>
<dbReference type="STRING" id="341036.SAMN05660649_01721"/>
<dbReference type="PANTHER" id="PTHR36112">
    <property type="entry name" value="RIBOSOMAL RNA SMALL SUBUNIT METHYLTRANSFERASE J"/>
    <property type="match status" value="1"/>
</dbReference>
<dbReference type="RefSeq" id="WP_092470656.1">
    <property type="nucleotide sequence ID" value="NZ_FOOX01000005.1"/>
</dbReference>
<dbReference type="OrthoDB" id="1653798at2"/>
<dbReference type="PANTHER" id="PTHR36112:SF1">
    <property type="entry name" value="RIBOSOMAL RNA SMALL SUBUNIT METHYLTRANSFERASE J"/>
    <property type="match status" value="1"/>
</dbReference>
<dbReference type="SUPFAM" id="SSF53335">
    <property type="entry name" value="S-adenosyl-L-methionine-dependent methyltransferases"/>
    <property type="match status" value="1"/>
</dbReference>
<dbReference type="EMBL" id="FOOX01000005">
    <property type="protein sequence ID" value="SFG46525.1"/>
    <property type="molecule type" value="Genomic_DNA"/>
</dbReference>
<reference evidence="2" key="1">
    <citation type="submission" date="2016-10" db="EMBL/GenBank/DDBJ databases">
        <authorList>
            <person name="Varghese N."/>
            <person name="Submissions S."/>
        </authorList>
    </citation>
    <scope>NUCLEOTIDE SEQUENCE [LARGE SCALE GENOMIC DNA]</scope>
    <source>
        <strain evidence="2">DSM 17038</strain>
    </source>
</reference>